<accession>A0A482LYN5</accession>
<name>A0A482LYN5_9ENTR</name>
<evidence type="ECO:0000256" key="1">
    <source>
        <dbReference type="SAM" id="Phobius"/>
    </source>
</evidence>
<dbReference type="EMBL" id="MH909329">
    <property type="protein sequence ID" value="QBQ66530.1"/>
    <property type="molecule type" value="Genomic_DNA"/>
</dbReference>
<keyword evidence="1" id="KW-0472">Membrane</keyword>
<organism evidence="2">
    <name type="scientific">Leclercia adecarboxylata</name>
    <dbReference type="NCBI Taxonomy" id="83655"/>
    <lineage>
        <taxon>Bacteria</taxon>
        <taxon>Pseudomonadati</taxon>
        <taxon>Pseudomonadota</taxon>
        <taxon>Gammaproteobacteria</taxon>
        <taxon>Enterobacterales</taxon>
        <taxon>Enterobacteriaceae</taxon>
        <taxon>Leclercia</taxon>
    </lineage>
</organism>
<sequence length="174" mass="19557">MAVIRCLAPADGLQGVMACLRESESLAGIVAVVLLTGGWLALQYLAEARRDRRFREVKPALPAFGSGQHADAMYTFANREYYQVMLAEMEKALFAAGYELTRDESLRMTLPDTDRRVISRQIFRARQGYTSPSLSEQAMNDCEDAATKEGYTGMWLSVLIRGSERQGWYITRSQ</sequence>
<evidence type="ECO:0000313" key="2">
    <source>
        <dbReference type="EMBL" id="QBQ66530.1"/>
    </source>
</evidence>
<geneLocation type="plasmid" evidence="2">
    <name>p707804-3FII</name>
</geneLocation>
<reference evidence="2" key="1">
    <citation type="submission" date="2018-09" db="EMBL/GenBank/DDBJ databases">
        <authorList>
            <person name="Yuan Q."/>
            <person name="Jiang X."/>
            <person name="Jing Y."/>
            <person name="Cheng Q."/>
            <person name="Zhou D."/>
        </authorList>
    </citation>
    <scope>NUCLEOTIDE SEQUENCE</scope>
    <source>
        <strain evidence="2">150707804</strain>
        <plasmid evidence="2">p707804-3FII</plasmid>
    </source>
</reference>
<dbReference type="AlphaFoldDB" id="A0A482LYN5"/>
<dbReference type="RefSeq" id="WP_172693785.1">
    <property type="nucleotide sequence ID" value="NZ_CP087282.1"/>
</dbReference>
<keyword evidence="1" id="KW-0812">Transmembrane</keyword>
<proteinExistence type="predicted"/>
<keyword evidence="1" id="KW-1133">Transmembrane helix</keyword>
<keyword evidence="2" id="KW-0614">Plasmid</keyword>
<protein>
    <submittedName>
        <fullName evidence="2">Uncharacterized protein</fullName>
    </submittedName>
</protein>
<feature type="transmembrane region" description="Helical" evidence="1">
    <location>
        <begin position="26"/>
        <end position="46"/>
    </location>
</feature>